<dbReference type="EnsemblMetazoa" id="XM_038219411.1">
    <property type="protein sequence ID" value="XP_038075339.1"/>
    <property type="gene ID" value="LOC119743043"/>
</dbReference>
<dbReference type="PROSITE" id="PS50023">
    <property type="entry name" value="LIM_DOMAIN_2"/>
    <property type="match status" value="2"/>
</dbReference>
<evidence type="ECO:0000313" key="10">
    <source>
        <dbReference type="Proteomes" id="UP000887568"/>
    </source>
</evidence>
<keyword evidence="3" id="KW-0677">Repeat</keyword>
<name>A0A914BIZ7_PATMI</name>
<dbReference type="FunFam" id="2.10.110.10:FF:000001">
    <property type="entry name" value="Cysteine and glycine-rich protein 1"/>
    <property type="match status" value="2"/>
</dbReference>
<dbReference type="Pfam" id="PF00412">
    <property type="entry name" value="LIM"/>
    <property type="match status" value="2"/>
</dbReference>
<evidence type="ECO:0000259" key="8">
    <source>
        <dbReference type="PROSITE" id="PS50023"/>
    </source>
</evidence>
<dbReference type="OrthoDB" id="1679758at2759"/>
<evidence type="ECO:0000313" key="9">
    <source>
        <dbReference type="EnsemblMetazoa" id="XP_038075407.1"/>
    </source>
</evidence>
<dbReference type="GO" id="GO:0008307">
    <property type="term" value="F:structural constituent of muscle"/>
    <property type="evidence" value="ECO:0007669"/>
    <property type="project" value="TreeGrafter"/>
</dbReference>
<evidence type="ECO:0000256" key="5">
    <source>
        <dbReference type="ARBA" id="ARBA00023038"/>
    </source>
</evidence>
<accession>A0A914BIZ7</accession>
<keyword evidence="5 7" id="KW-0440">LIM domain</keyword>
<dbReference type="InterPro" id="IPR001781">
    <property type="entry name" value="Znf_LIM"/>
</dbReference>
<evidence type="ECO:0000256" key="1">
    <source>
        <dbReference type="ARBA" id="ARBA00004123"/>
    </source>
</evidence>
<feature type="domain" description="LIM zinc-binding" evidence="8">
    <location>
        <begin position="113"/>
        <end position="173"/>
    </location>
</feature>
<keyword evidence="6" id="KW-0539">Nucleus</keyword>
<evidence type="ECO:0000256" key="6">
    <source>
        <dbReference type="ARBA" id="ARBA00023242"/>
    </source>
</evidence>
<dbReference type="GO" id="GO:0060537">
    <property type="term" value="P:muscle tissue development"/>
    <property type="evidence" value="ECO:0007669"/>
    <property type="project" value="TreeGrafter"/>
</dbReference>
<evidence type="ECO:0000256" key="3">
    <source>
        <dbReference type="ARBA" id="ARBA00022737"/>
    </source>
</evidence>
<dbReference type="SMART" id="SM00132">
    <property type="entry name" value="LIM"/>
    <property type="match status" value="2"/>
</dbReference>
<dbReference type="PROSITE" id="PS00478">
    <property type="entry name" value="LIM_DOMAIN_1"/>
    <property type="match status" value="2"/>
</dbReference>
<dbReference type="GO" id="GO:0042805">
    <property type="term" value="F:actinin binding"/>
    <property type="evidence" value="ECO:0007669"/>
    <property type="project" value="TreeGrafter"/>
</dbReference>
<dbReference type="Proteomes" id="UP000887568">
    <property type="component" value="Unplaced"/>
</dbReference>
<dbReference type="GeneID" id="119743043"/>
<dbReference type="CDD" id="cd09326">
    <property type="entry name" value="LIM_CRP_like"/>
    <property type="match status" value="2"/>
</dbReference>
<dbReference type="EnsemblMetazoa" id="XM_038219479.1">
    <property type="protein sequence ID" value="XP_038075407.1"/>
    <property type="gene ID" value="LOC119743043"/>
</dbReference>
<evidence type="ECO:0000256" key="7">
    <source>
        <dbReference type="PROSITE-ProRule" id="PRU00125"/>
    </source>
</evidence>
<reference evidence="9" key="1">
    <citation type="submission" date="2022-11" db="UniProtKB">
        <authorList>
            <consortium name="EnsemblMetazoa"/>
        </authorList>
    </citation>
    <scope>IDENTIFICATION</scope>
</reference>
<dbReference type="GO" id="GO:0005634">
    <property type="term" value="C:nucleus"/>
    <property type="evidence" value="ECO:0007669"/>
    <property type="project" value="UniProtKB-SubCell"/>
</dbReference>
<evidence type="ECO:0000256" key="2">
    <source>
        <dbReference type="ARBA" id="ARBA00022723"/>
    </source>
</evidence>
<keyword evidence="10" id="KW-1185">Reference proteome</keyword>
<sequence>MPNMGGSAKCGKCGKSVYFAEEMVVAGKKWHKMCVKCEDCNKMLDSFTVKDHEGVLYCSGCHGKNFGLKGYGYGGGAGVLSTGGAVGSKPTSETAYQPAGKGAAGGSRFGGADKCPRCSKSVYAAEKIIGAGQSWHKGCFNCITCNKKLDSTTMCDKEGEIYCKSCYGKKFGPKGYGFGGGAGTLVNTE</sequence>
<dbReference type="PANTHER" id="PTHR24215">
    <property type="entry name" value="RHO-GTPASE-ACTIVATING PROTEIN LRG1"/>
    <property type="match status" value="1"/>
</dbReference>
<dbReference type="PANTHER" id="PTHR24215:SF35">
    <property type="entry name" value="MUSCLE LIM PROTEIN MLP84B"/>
    <property type="match status" value="1"/>
</dbReference>
<dbReference type="Gene3D" id="2.10.110.10">
    <property type="entry name" value="Cysteine Rich Protein"/>
    <property type="match status" value="2"/>
</dbReference>
<proteinExistence type="predicted"/>
<comment type="subcellular location">
    <subcellularLocation>
        <location evidence="1">Nucleus</location>
    </subcellularLocation>
</comment>
<dbReference type="RefSeq" id="XP_038075339.1">
    <property type="nucleotide sequence ID" value="XM_038219411.1"/>
</dbReference>
<organism evidence="9 10">
    <name type="scientific">Patiria miniata</name>
    <name type="common">Bat star</name>
    <name type="synonym">Asterina miniata</name>
    <dbReference type="NCBI Taxonomy" id="46514"/>
    <lineage>
        <taxon>Eukaryota</taxon>
        <taxon>Metazoa</taxon>
        <taxon>Echinodermata</taxon>
        <taxon>Eleutherozoa</taxon>
        <taxon>Asterozoa</taxon>
        <taxon>Asteroidea</taxon>
        <taxon>Valvatacea</taxon>
        <taxon>Valvatida</taxon>
        <taxon>Asterinidae</taxon>
        <taxon>Patiria</taxon>
    </lineage>
</organism>
<dbReference type="OMA" id="PHCPTTN"/>
<keyword evidence="2 7" id="KW-0479">Metal-binding</keyword>
<evidence type="ECO:0000256" key="4">
    <source>
        <dbReference type="ARBA" id="ARBA00022833"/>
    </source>
</evidence>
<dbReference type="GO" id="GO:0046872">
    <property type="term" value="F:metal ion binding"/>
    <property type="evidence" value="ECO:0007669"/>
    <property type="project" value="UniProtKB-KW"/>
</dbReference>
<keyword evidence="4 7" id="KW-0862">Zinc</keyword>
<dbReference type="AlphaFoldDB" id="A0A914BIZ7"/>
<dbReference type="GO" id="GO:0030018">
    <property type="term" value="C:Z disc"/>
    <property type="evidence" value="ECO:0007669"/>
    <property type="project" value="TreeGrafter"/>
</dbReference>
<dbReference type="RefSeq" id="XP_038075407.1">
    <property type="nucleotide sequence ID" value="XM_038219479.1"/>
</dbReference>
<dbReference type="GO" id="GO:0045214">
    <property type="term" value="P:sarcomere organization"/>
    <property type="evidence" value="ECO:0007669"/>
    <property type="project" value="TreeGrafter"/>
</dbReference>
<feature type="domain" description="LIM zinc-binding" evidence="8">
    <location>
        <begin position="8"/>
        <end position="68"/>
    </location>
</feature>
<protein>
    <recommendedName>
        <fullName evidence="8">LIM zinc-binding domain-containing protein</fullName>
    </recommendedName>
</protein>
<dbReference type="SUPFAM" id="SSF57716">
    <property type="entry name" value="Glucocorticoid receptor-like (DNA-binding domain)"/>
    <property type="match status" value="4"/>
</dbReference>